<reference evidence="1 2" key="1">
    <citation type="submission" date="2019-04" db="EMBL/GenBank/DDBJ databases">
        <title>Streptomyces oryziradicis sp. nov., a novel actinomycete isolated from rhizosphere soil of rice (Oryza sativa L.).</title>
        <authorList>
            <person name="Li C."/>
        </authorList>
    </citation>
    <scope>NUCLEOTIDE SEQUENCE [LARGE SCALE GENOMIC DNA]</scope>
    <source>
        <strain evidence="1 2">NEAU-C40</strain>
    </source>
</reference>
<keyword evidence="2" id="KW-1185">Reference proteome</keyword>
<evidence type="ECO:0000313" key="1">
    <source>
        <dbReference type="EMBL" id="TKA03047.1"/>
    </source>
</evidence>
<name>A0A4U0S4N5_9ACTN</name>
<dbReference type="Proteomes" id="UP000305778">
    <property type="component" value="Unassembled WGS sequence"/>
</dbReference>
<dbReference type="OrthoDB" id="3295094at2"/>
<sequence length="152" mass="16511">MPTRHVTVTVCRGCCCGSSVKHPDVDHDGTLTVLTHAVESSRCGVVRVVNCLDECERSDVVAVRRRQPAGAEVIWLGPLNAPLDVAVLGDWLRRGAVDDLPARLAPMVFTKRPPRPPIAVRHERGEEESLVCPALRPALERAQAADEPDVAQ</sequence>
<evidence type="ECO:0000313" key="2">
    <source>
        <dbReference type="Proteomes" id="UP000305778"/>
    </source>
</evidence>
<dbReference type="EMBL" id="SUMC01000058">
    <property type="protein sequence ID" value="TKA03047.1"/>
    <property type="molecule type" value="Genomic_DNA"/>
</dbReference>
<gene>
    <name evidence="1" type="ORF">FCI23_37475</name>
</gene>
<organism evidence="1 2">
    <name type="scientific">Actinacidiphila oryziradicis</name>
    <dbReference type="NCBI Taxonomy" id="2571141"/>
    <lineage>
        <taxon>Bacteria</taxon>
        <taxon>Bacillati</taxon>
        <taxon>Actinomycetota</taxon>
        <taxon>Actinomycetes</taxon>
        <taxon>Kitasatosporales</taxon>
        <taxon>Streptomycetaceae</taxon>
        <taxon>Actinacidiphila</taxon>
    </lineage>
</organism>
<accession>A0A4U0S4N5</accession>
<comment type="caution">
    <text evidence="1">The sequence shown here is derived from an EMBL/GenBank/DDBJ whole genome shotgun (WGS) entry which is preliminary data.</text>
</comment>
<proteinExistence type="predicted"/>
<dbReference type="AlphaFoldDB" id="A0A4U0S4N5"/>
<dbReference type="RefSeq" id="WP_136728641.1">
    <property type="nucleotide sequence ID" value="NZ_SUMC01000058.1"/>
</dbReference>
<protein>
    <recommendedName>
        <fullName evidence="3">(2Fe-2S) ferredoxin domain-containing protein</fullName>
    </recommendedName>
</protein>
<evidence type="ECO:0008006" key="3">
    <source>
        <dbReference type="Google" id="ProtNLM"/>
    </source>
</evidence>